<dbReference type="KEGG" id="dol:Dole_1491"/>
<comment type="function">
    <text evidence="5">Methyltransferase required for the conversion of demethylmenaquinol (DMKH2) to menaquinol (MKH2).</text>
</comment>
<comment type="pathway">
    <text evidence="5">Quinol/quinone metabolism; menaquinone biosynthesis; menaquinol from 1,4-dihydroxy-2-naphthoate: step 2/2.</text>
</comment>
<dbReference type="RefSeq" id="WP_012174911.1">
    <property type="nucleotide sequence ID" value="NC_009943.1"/>
</dbReference>
<dbReference type="InterPro" id="IPR029063">
    <property type="entry name" value="SAM-dependent_MTases_sf"/>
</dbReference>
<dbReference type="PROSITE" id="PS51608">
    <property type="entry name" value="SAM_MT_UBIE"/>
    <property type="match status" value="1"/>
</dbReference>
<dbReference type="EMBL" id="CP000859">
    <property type="protein sequence ID" value="ABW67295.1"/>
    <property type="molecule type" value="Genomic_DNA"/>
</dbReference>
<dbReference type="Gene3D" id="3.40.50.150">
    <property type="entry name" value="Vaccinia Virus protein VP39"/>
    <property type="match status" value="1"/>
</dbReference>
<dbReference type="UniPathway" id="UPA00232"/>
<dbReference type="AlphaFoldDB" id="A8ZZE2"/>
<organism evidence="6 7">
    <name type="scientific">Desulfosudis oleivorans (strain DSM 6200 / JCM 39069 / Hxd3)</name>
    <name type="common">Desulfococcus oleovorans</name>
    <dbReference type="NCBI Taxonomy" id="96561"/>
    <lineage>
        <taxon>Bacteria</taxon>
        <taxon>Pseudomonadati</taxon>
        <taxon>Thermodesulfobacteriota</taxon>
        <taxon>Desulfobacteria</taxon>
        <taxon>Desulfobacterales</taxon>
        <taxon>Desulfosudaceae</taxon>
        <taxon>Desulfosudis</taxon>
    </lineage>
</organism>
<dbReference type="HOGENOM" id="CLU_037990_0_0_7"/>
<reference evidence="6 7" key="1">
    <citation type="submission" date="2007-10" db="EMBL/GenBank/DDBJ databases">
        <title>Complete sequence of Desulfococcus oleovorans Hxd3.</title>
        <authorList>
            <consortium name="US DOE Joint Genome Institute"/>
            <person name="Copeland A."/>
            <person name="Lucas S."/>
            <person name="Lapidus A."/>
            <person name="Barry K."/>
            <person name="Glavina del Rio T."/>
            <person name="Dalin E."/>
            <person name="Tice H."/>
            <person name="Pitluck S."/>
            <person name="Kiss H."/>
            <person name="Brettin T."/>
            <person name="Bruce D."/>
            <person name="Detter J.C."/>
            <person name="Han C."/>
            <person name="Schmutz J."/>
            <person name="Larimer F."/>
            <person name="Land M."/>
            <person name="Hauser L."/>
            <person name="Kyrpides N."/>
            <person name="Kim E."/>
            <person name="Wawrik B."/>
            <person name="Richardson P."/>
        </authorList>
    </citation>
    <scope>NUCLEOTIDE SEQUENCE [LARGE SCALE GENOMIC DNA]</scope>
    <source>
        <strain evidence="7">DSM 6200 / JCM 39069 / Hxd3</strain>
    </source>
</reference>
<accession>A8ZZE2</accession>
<comment type="similarity">
    <text evidence="5">Belongs to the class I-like SAM-binding methyltransferase superfamily. MenG/UbiE family.</text>
</comment>
<evidence type="ECO:0000256" key="1">
    <source>
        <dbReference type="ARBA" id="ARBA00022428"/>
    </source>
</evidence>
<gene>
    <name evidence="5" type="primary">menG</name>
    <name evidence="6" type="ordered locus">Dole_1491</name>
</gene>
<dbReference type="GO" id="GO:0032259">
    <property type="term" value="P:methylation"/>
    <property type="evidence" value="ECO:0007669"/>
    <property type="project" value="UniProtKB-KW"/>
</dbReference>
<feature type="binding site" evidence="5">
    <location>
        <position position="89"/>
    </location>
    <ligand>
        <name>S-adenosyl-L-methionine</name>
        <dbReference type="ChEBI" id="CHEBI:59789"/>
    </ligand>
</feature>
<dbReference type="GO" id="GO:0009234">
    <property type="term" value="P:menaquinone biosynthetic process"/>
    <property type="evidence" value="ECO:0007669"/>
    <property type="project" value="UniProtKB-UniRule"/>
</dbReference>
<evidence type="ECO:0000313" key="7">
    <source>
        <dbReference type="Proteomes" id="UP000008561"/>
    </source>
</evidence>
<dbReference type="EC" id="2.1.1.163" evidence="5"/>
<evidence type="ECO:0000256" key="2">
    <source>
        <dbReference type="ARBA" id="ARBA00022603"/>
    </source>
</evidence>
<sequence length="243" mass="27044">MKKTGPVQNEAQHASAIQTMFDAIAPRYDFLNRFLSLRRDVYWRKRMISAVMRPGAWVRTLLDVACGTGDVAIEAVRQGSGELSVWGADFSCAMLAAGKNKVAPFKDQIHLVAADAFFLPFRDDSFDAITIAFGIRNIADKPAALKGFYRHLRKGGVLAVLELTTPQKGFLKSLYLFYFKRILPLIGWVVSKNMGAYQYLPASVMGFPPSPEFATMMEQAGFADIAWHPLTFGIATLYVGYKK</sequence>
<dbReference type="InterPro" id="IPR023576">
    <property type="entry name" value="UbiE/COQ5_MeTrFase_CS"/>
</dbReference>
<keyword evidence="7" id="KW-1185">Reference proteome</keyword>
<dbReference type="PANTHER" id="PTHR43591:SF24">
    <property type="entry name" value="2-METHOXY-6-POLYPRENYL-1,4-BENZOQUINOL METHYLASE, MITOCHONDRIAL"/>
    <property type="match status" value="1"/>
</dbReference>
<dbReference type="PANTHER" id="PTHR43591">
    <property type="entry name" value="METHYLTRANSFERASE"/>
    <property type="match status" value="1"/>
</dbReference>
<proteinExistence type="inferred from homology"/>
<comment type="catalytic activity">
    <reaction evidence="5">
        <text>a 2-demethylmenaquinol + S-adenosyl-L-methionine = a menaquinol + S-adenosyl-L-homocysteine + H(+)</text>
        <dbReference type="Rhea" id="RHEA:42640"/>
        <dbReference type="Rhea" id="RHEA-COMP:9539"/>
        <dbReference type="Rhea" id="RHEA-COMP:9563"/>
        <dbReference type="ChEBI" id="CHEBI:15378"/>
        <dbReference type="ChEBI" id="CHEBI:18151"/>
        <dbReference type="ChEBI" id="CHEBI:55437"/>
        <dbReference type="ChEBI" id="CHEBI:57856"/>
        <dbReference type="ChEBI" id="CHEBI:59789"/>
        <dbReference type="EC" id="2.1.1.163"/>
    </reaction>
</comment>
<keyword evidence="2 5" id="KW-0489">Methyltransferase</keyword>
<feature type="binding site" evidence="5">
    <location>
        <begin position="115"/>
        <end position="116"/>
    </location>
    <ligand>
        <name>S-adenosyl-L-methionine</name>
        <dbReference type="ChEBI" id="CHEBI:59789"/>
    </ligand>
</feature>
<protein>
    <recommendedName>
        <fullName evidence="5">Demethylmenaquinone methyltransferase</fullName>
        <ecNumber evidence="5">2.1.1.163</ecNumber>
    </recommendedName>
</protein>
<keyword evidence="3 5" id="KW-0808">Transferase</keyword>
<evidence type="ECO:0000256" key="4">
    <source>
        <dbReference type="ARBA" id="ARBA00022691"/>
    </source>
</evidence>
<comment type="caution">
    <text evidence="5">Lacks conserved residue(s) required for the propagation of feature annotation.</text>
</comment>
<dbReference type="InterPro" id="IPR004033">
    <property type="entry name" value="UbiE/COQ5_MeTrFase"/>
</dbReference>
<dbReference type="SUPFAM" id="SSF53335">
    <property type="entry name" value="S-adenosyl-L-methionine-dependent methyltransferases"/>
    <property type="match status" value="1"/>
</dbReference>
<dbReference type="UniPathway" id="UPA00079">
    <property type="reaction ID" value="UER00169"/>
</dbReference>
<dbReference type="Pfam" id="PF01209">
    <property type="entry name" value="Ubie_methyltran"/>
    <property type="match status" value="1"/>
</dbReference>
<name>A8ZZE2_DESOH</name>
<dbReference type="NCBIfam" id="TIGR01934">
    <property type="entry name" value="MenG_MenH_UbiE"/>
    <property type="match status" value="1"/>
</dbReference>
<keyword evidence="6" id="KW-0830">Ubiquinone</keyword>
<feature type="binding site" evidence="5">
    <location>
        <position position="68"/>
    </location>
    <ligand>
        <name>S-adenosyl-L-methionine</name>
        <dbReference type="ChEBI" id="CHEBI:59789"/>
    </ligand>
</feature>
<dbReference type="GO" id="GO:0043770">
    <property type="term" value="F:demethylmenaquinone methyltransferase activity"/>
    <property type="evidence" value="ECO:0007669"/>
    <property type="project" value="UniProtKB-UniRule"/>
</dbReference>
<dbReference type="Proteomes" id="UP000008561">
    <property type="component" value="Chromosome"/>
</dbReference>
<dbReference type="GO" id="GO:0006744">
    <property type="term" value="P:ubiquinone biosynthetic process"/>
    <property type="evidence" value="ECO:0007669"/>
    <property type="project" value="UniProtKB-UniPathway"/>
</dbReference>
<dbReference type="eggNOG" id="COG2226">
    <property type="taxonomic scope" value="Bacteria"/>
</dbReference>
<dbReference type="PROSITE" id="PS01183">
    <property type="entry name" value="UBIE_1"/>
    <property type="match status" value="1"/>
</dbReference>
<dbReference type="OrthoDB" id="9808140at2"/>
<dbReference type="HAMAP" id="MF_01813">
    <property type="entry name" value="MenG_UbiE_methyltr"/>
    <property type="match status" value="1"/>
</dbReference>
<dbReference type="NCBIfam" id="NF001244">
    <property type="entry name" value="PRK00216.1-5"/>
    <property type="match status" value="1"/>
</dbReference>
<dbReference type="CDD" id="cd02440">
    <property type="entry name" value="AdoMet_MTases"/>
    <property type="match status" value="1"/>
</dbReference>
<evidence type="ECO:0000313" key="6">
    <source>
        <dbReference type="EMBL" id="ABW67295.1"/>
    </source>
</evidence>
<dbReference type="STRING" id="96561.Dole_1491"/>
<keyword evidence="1 5" id="KW-0474">Menaquinone biosynthesis</keyword>
<keyword evidence="4 5" id="KW-0949">S-adenosyl-L-methionine</keyword>
<evidence type="ECO:0000256" key="3">
    <source>
        <dbReference type="ARBA" id="ARBA00022679"/>
    </source>
</evidence>
<evidence type="ECO:0000256" key="5">
    <source>
        <dbReference type="HAMAP-Rule" id="MF_01813"/>
    </source>
</evidence>